<organism evidence="1 2">
    <name type="scientific">Racocetra persica</name>
    <dbReference type="NCBI Taxonomy" id="160502"/>
    <lineage>
        <taxon>Eukaryota</taxon>
        <taxon>Fungi</taxon>
        <taxon>Fungi incertae sedis</taxon>
        <taxon>Mucoromycota</taxon>
        <taxon>Glomeromycotina</taxon>
        <taxon>Glomeromycetes</taxon>
        <taxon>Diversisporales</taxon>
        <taxon>Gigasporaceae</taxon>
        <taxon>Racocetra</taxon>
    </lineage>
</organism>
<feature type="non-terminal residue" evidence="1">
    <location>
        <position position="123"/>
    </location>
</feature>
<evidence type="ECO:0000313" key="2">
    <source>
        <dbReference type="Proteomes" id="UP000789920"/>
    </source>
</evidence>
<name>A0ACA9SQ71_9GLOM</name>
<comment type="caution">
    <text evidence="1">The sequence shown here is derived from an EMBL/GenBank/DDBJ whole genome shotgun (WGS) entry which is preliminary data.</text>
</comment>
<protein>
    <submittedName>
        <fullName evidence="1">20232_t:CDS:1</fullName>
    </submittedName>
</protein>
<dbReference type="EMBL" id="CAJVQC010138277">
    <property type="protein sequence ID" value="CAG8843412.1"/>
    <property type="molecule type" value="Genomic_DNA"/>
</dbReference>
<gene>
    <name evidence="1" type="ORF">RPERSI_LOCUS32750</name>
</gene>
<proteinExistence type="predicted"/>
<sequence length="123" mass="14370">YSDTSNMNYSDISDENYSDVSNMNFNEEYKEVAREGFYLLNSYLGRKSPVKSSISEDFEIVDVLNKNGIKCKAYYTDNYIVLVGKHEDMNFIIHYVKRDQNSIGKNEIILLINDLEHQQSEFV</sequence>
<feature type="non-terminal residue" evidence="1">
    <location>
        <position position="1"/>
    </location>
</feature>
<accession>A0ACA9SQ71</accession>
<reference evidence="1" key="1">
    <citation type="submission" date="2021-06" db="EMBL/GenBank/DDBJ databases">
        <authorList>
            <person name="Kallberg Y."/>
            <person name="Tangrot J."/>
            <person name="Rosling A."/>
        </authorList>
    </citation>
    <scope>NUCLEOTIDE SEQUENCE</scope>
    <source>
        <strain evidence="1">MA461A</strain>
    </source>
</reference>
<evidence type="ECO:0000313" key="1">
    <source>
        <dbReference type="EMBL" id="CAG8843412.1"/>
    </source>
</evidence>
<dbReference type="Proteomes" id="UP000789920">
    <property type="component" value="Unassembled WGS sequence"/>
</dbReference>
<keyword evidence="2" id="KW-1185">Reference proteome</keyword>